<dbReference type="Gramene" id="TraesNOR1A03G00155020.1">
    <property type="protein sequence ID" value="TraesNOR1A03G00155020.1.CDS1"/>
    <property type="gene ID" value="TraesNOR1A03G00155020"/>
</dbReference>
<organism evidence="2">
    <name type="scientific">Triticum aestivum</name>
    <name type="common">Wheat</name>
    <dbReference type="NCBI Taxonomy" id="4565"/>
    <lineage>
        <taxon>Eukaryota</taxon>
        <taxon>Viridiplantae</taxon>
        <taxon>Streptophyta</taxon>
        <taxon>Embryophyta</taxon>
        <taxon>Tracheophyta</taxon>
        <taxon>Spermatophyta</taxon>
        <taxon>Magnoliopsida</taxon>
        <taxon>Liliopsida</taxon>
        <taxon>Poales</taxon>
        <taxon>Poaceae</taxon>
        <taxon>BOP clade</taxon>
        <taxon>Pooideae</taxon>
        <taxon>Triticodae</taxon>
        <taxon>Triticeae</taxon>
        <taxon>Triticinae</taxon>
        <taxon>Triticum</taxon>
    </lineage>
</organism>
<name>A0A3B5Y539_WHEAT</name>
<dbReference type="Proteomes" id="UP000019116">
    <property type="component" value="Chromosome 1A"/>
</dbReference>
<dbReference type="EnsemblPlants" id="TraesCS1A02G363500.1">
    <property type="protein sequence ID" value="TraesCS1A02G363500.1.cds1"/>
    <property type="gene ID" value="TraesCS1A02G363500"/>
</dbReference>
<evidence type="ECO:0000313" key="3">
    <source>
        <dbReference type="Proteomes" id="UP000019116"/>
    </source>
</evidence>
<dbReference type="Gramene" id="TraesCS1A02G363500.1">
    <property type="protein sequence ID" value="TraesCS1A02G363500.1.cds1"/>
    <property type="gene ID" value="TraesCS1A02G363500"/>
</dbReference>
<protein>
    <submittedName>
        <fullName evidence="2">Uncharacterized protein</fullName>
    </submittedName>
</protein>
<dbReference type="Gramene" id="TraesWEE_scaffold_038629_01G000600.1">
    <property type="protein sequence ID" value="TraesWEE_scaffold_038629_01G000600.1"/>
    <property type="gene ID" value="TraesWEE_scaffold_038629_01G000600"/>
</dbReference>
<reference evidence="2" key="2">
    <citation type="submission" date="2018-10" db="UniProtKB">
        <authorList>
            <consortium name="EnsemblPlants"/>
        </authorList>
    </citation>
    <scope>IDENTIFICATION</scope>
</reference>
<proteinExistence type="predicted"/>
<feature type="region of interest" description="Disordered" evidence="1">
    <location>
        <begin position="106"/>
        <end position="128"/>
    </location>
</feature>
<sequence>MLRGSASAASRDHVFALAEDHQQCYLTKWADQSNKRRAEFAARIPAIAAQVASEVSAAVAEALRAARAGYHEYLDHAPTTTSTPTVSLADDNASVSDASVVVSAQRSASTFTQQQQQQEEEDAPRQTIENRDASVLAAWMPATCSTQCASRAAIVSVPAPASPATPALSKVTINAVERYCVGLEPAASTSTPTTTLDVLGACSTAANSHTHNAISTTIIPAPGVVQAMAMDISMPTHTSTLGDMYSVDASAATCSTASPGGDNATTLVSVAVEASTAIEIAPSVAAPLVCLGDLHFKLYTGAISMFQSVPMSTSSRCSAKSLDQDTNMELPESALGVCPPTRVACAYFHSSLMPLSATVLRSARVQKVNRFQLLNNNDNISVTKEQDK</sequence>
<evidence type="ECO:0000313" key="2">
    <source>
        <dbReference type="EnsemblPlants" id="TraesCS1A02G363500.1.cds1"/>
    </source>
</evidence>
<dbReference type="Gramene" id="TraesCS1A03G0886000.1">
    <property type="protein sequence ID" value="TraesCS1A03G0886000.1.CDS1"/>
    <property type="gene ID" value="TraesCS1A03G0886000"/>
</dbReference>
<dbReference type="AlphaFoldDB" id="A0A3B5Y539"/>
<accession>A0A3B5Y539</accession>
<dbReference type="OMA" id="AANSHTH"/>
<feature type="compositionally biased region" description="Low complexity" evidence="1">
    <location>
        <begin position="106"/>
        <end position="117"/>
    </location>
</feature>
<reference evidence="2" key="1">
    <citation type="submission" date="2018-08" db="EMBL/GenBank/DDBJ databases">
        <authorList>
            <person name="Rossello M."/>
        </authorList>
    </citation>
    <scope>NUCLEOTIDE SEQUENCE [LARGE SCALE GENOMIC DNA]</scope>
    <source>
        <strain evidence="2">cv. Chinese Spring</strain>
    </source>
</reference>
<evidence type="ECO:0000256" key="1">
    <source>
        <dbReference type="SAM" id="MobiDB-lite"/>
    </source>
</evidence>
<dbReference type="Gramene" id="TraesARI1A03G00156630.1">
    <property type="protein sequence ID" value="TraesARI1A03G00156630.1.CDS1"/>
    <property type="gene ID" value="TraesARI1A03G00156630"/>
</dbReference>
<keyword evidence="3" id="KW-1185">Reference proteome</keyword>